<dbReference type="Pfam" id="PF00398">
    <property type="entry name" value="RrnaAD"/>
    <property type="match status" value="1"/>
</dbReference>
<dbReference type="Gene3D" id="1.10.8.100">
    <property type="entry name" value="Ribosomal RNA adenine dimethylase-like, domain 2"/>
    <property type="match status" value="1"/>
</dbReference>
<dbReference type="SMART" id="SM00650">
    <property type="entry name" value="rADc"/>
    <property type="match status" value="1"/>
</dbReference>
<dbReference type="InterPro" id="IPR020596">
    <property type="entry name" value="rRNA_Ade_Mease_Trfase_CS"/>
</dbReference>
<comment type="catalytic activity">
    <reaction evidence="7">
        <text>adenosine(1518)/adenosine(1519) in 16S rRNA + 4 S-adenosyl-L-methionine = N(6)-dimethyladenosine(1518)/N(6)-dimethyladenosine(1519) in 16S rRNA + 4 S-adenosyl-L-homocysteine + 4 H(+)</text>
        <dbReference type="Rhea" id="RHEA:19609"/>
        <dbReference type="Rhea" id="RHEA-COMP:10232"/>
        <dbReference type="Rhea" id="RHEA-COMP:10233"/>
        <dbReference type="ChEBI" id="CHEBI:15378"/>
        <dbReference type="ChEBI" id="CHEBI:57856"/>
        <dbReference type="ChEBI" id="CHEBI:59789"/>
        <dbReference type="ChEBI" id="CHEBI:74411"/>
        <dbReference type="ChEBI" id="CHEBI:74493"/>
        <dbReference type="EC" id="2.1.1.182"/>
    </reaction>
</comment>
<feature type="binding site" evidence="7 8">
    <location>
        <position position="84"/>
    </location>
    <ligand>
        <name>S-adenosyl-L-methionine</name>
        <dbReference type="ChEBI" id="CHEBI:59789"/>
    </ligand>
</feature>
<feature type="binding site" evidence="7 8">
    <location>
        <position position="13"/>
    </location>
    <ligand>
        <name>S-adenosyl-L-methionine</name>
        <dbReference type="ChEBI" id="CHEBI:59789"/>
    </ligand>
</feature>
<evidence type="ECO:0000256" key="5">
    <source>
        <dbReference type="ARBA" id="ARBA00022691"/>
    </source>
</evidence>
<dbReference type="SUPFAM" id="SSF53335">
    <property type="entry name" value="S-adenosyl-L-methionine-dependent methyltransferases"/>
    <property type="match status" value="1"/>
</dbReference>
<evidence type="ECO:0000313" key="10">
    <source>
        <dbReference type="EMBL" id="SFV29839.1"/>
    </source>
</evidence>
<dbReference type="PANTHER" id="PTHR11727">
    <property type="entry name" value="DIMETHYLADENOSINE TRANSFERASE"/>
    <property type="match status" value="1"/>
</dbReference>
<evidence type="ECO:0000256" key="8">
    <source>
        <dbReference type="PROSITE-ProRule" id="PRU01026"/>
    </source>
</evidence>
<accession>A0A1I7N594</accession>
<dbReference type="InterPro" id="IPR020598">
    <property type="entry name" value="rRNA_Ade_methylase_Trfase_N"/>
</dbReference>
<keyword evidence="4 7" id="KW-0808">Transferase</keyword>
<feature type="binding site" evidence="7 8">
    <location>
        <position position="101"/>
    </location>
    <ligand>
        <name>S-adenosyl-L-methionine</name>
        <dbReference type="ChEBI" id="CHEBI:59789"/>
    </ligand>
</feature>
<evidence type="ECO:0000313" key="11">
    <source>
        <dbReference type="Proteomes" id="UP000199537"/>
    </source>
</evidence>
<reference evidence="11" key="1">
    <citation type="submission" date="2016-10" db="EMBL/GenBank/DDBJ databases">
        <authorList>
            <person name="Varghese N."/>
            <person name="Submissions S."/>
        </authorList>
    </citation>
    <scope>NUCLEOTIDE SEQUENCE [LARGE SCALE GENOMIC DNA]</scope>
    <source>
        <strain evidence="11">DSM 14807</strain>
    </source>
</reference>
<dbReference type="NCBIfam" id="TIGR00755">
    <property type="entry name" value="ksgA"/>
    <property type="match status" value="1"/>
</dbReference>
<evidence type="ECO:0000259" key="9">
    <source>
        <dbReference type="SMART" id="SM00650"/>
    </source>
</evidence>
<feature type="binding site" evidence="7 8">
    <location>
        <position position="60"/>
    </location>
    <ligand>
        <name>S-adenosyl-L-methionine</name>
        <dbReference type="ChEBI" id="CHEBI:59789"/>
    </ligand>
</feature>
<dbReference type="InterPro" id="IPR029063">
    <property type="entry name" value="SAM-dependent_MTases_sf"/>
</dbReference>
<dbReference type="EMBL" id="FPCJ01000001">
    <property type="protein sequence ID" value="SFV29839.1"/>
    <property type="molecule type" value="Genomic_DNA"/>
</dbReference>
<dbReference type="EC" id="2.1.1.182" evidence="7"/>
<evidence type="ECO:0000256" key="7">
    <source>
        <dbReference type="HAMAP-Rule" id="MF_00607"/>
    </source>
</evidence>
<evidence type="ECO:0000256" key="3">
    <source>
        <dbReference type="ARBA" id="ARBA00022603"/>
    </source>
</evidence>
<evidence type="ECO:0000256" key="2">
    <source>
        <dbReference type="ARBA" id="ARBA00022552"/>
    </source>
</evidence>
<dbReference type="Proteomes" id="UP000199537">
    <property type="component" value="Unassembled WGS sequence"/>
</dbReference>
<comment type="similarity">
    <text evidence="7">Belongs to the class I-like SAM-binding methyltransferase superfamily. rRNA adenine N(6)-methyltransferase family. RsmA subfamily.</text>
</comment>
<dbReference type="InterPro" id="IPR001737">
    <property type="entry name" value="KsgA/Erm"/>
</dbReference>
<dbReference type="GO" id="GO:0003723">
    <property type="term" value="F:RNA binding"/>
    <property type="evidence" value="ECO:0007669"/>
    <property type="project" value="UniProtKB-UniRule"/>
</dbReference>
<dbReference type="GO" id="GO:0005829">
    <property type="term" value="C:cytosol"/>
    <property type="evidence" value="ECO:0007669"/>
    <property type="project" value="TreeGrafter"/>
</dbReference>
<dbReference type="InterPro" id="IPR011530">
    <property type="entry name" value="rRNA_adenine_dimethylase"/>
</dbReference>
<keyword evidence="5 7" id="KW-0949">S-adenosyl-L-methionine</keyword>
<dbReference type="PROSITE" id="PS01131">
    <property type="entry name" value="RRNA_A_DIMETH"/>
    <property type="match status" value="1"/>
</dbReference>
<keyword evidence="11" id="KW-1185">Reference proteome</keyword>
<gene>
    <name evidence="7" type="primary">rsmA</name>
    <name evidence="7" type="synonym">ksgA</name>
    <name evidence="10" type="ORF">SAMN05660895_0640</name>
</gene>
<keyword evidence="6 7" id="KW-0694">RNA-binding</keyword>
<dbReference type="InterPro" id="IPR023165">
    <property type="entry name" value="rRNA_Ade_diMease-like_C"/>
</dbReference>
<dbReference type="OrthoDB" id="9814755at2"/>
<organism evidence="10 11">
    <name type="scientific">Thermoflavifilum thermophilum</name>
    <dbReference type="NCBI Taxonomy" id="1393122"/>
    <lineage>
        <taxon>Bacteria</taxon>
        <taxon>Pseudomonadati</taxon>
        <taxon>Bacteroidota</taxon>
        <taxon>Chitinophagia</taxon>
        <taxon>Chitinophagales</taxon>
        <taxon>Chitinophagaceae</taxon>
        <taxon>Thermoflavifilum</taxon>
    </lineage>
</organism>
<sequence length="254" mass="29768">MYQIHKSLGQHFLQDENISRKIIQALMFQPGEAVLEVGPGLGALTKYLIALPEIEYRAIEIDKEKILYLLRRYPELEGSLLQGDVLEMALPFSRPFKLIGNFPYQITSGIMFRIMEWKAHMQLAVGMVQKEVAQRICSSPGQKTYGLLSVLLQTWFQIEYLFEVSPNCFFPPPRVQSAVIRLMPKPEHPLITDEKQYIQLVKTAFQQRRKMLRNALKEFFPPEQLQHPVFNQRAEQLGWADYLQLYEWYRHVNP</sequence>
<name>A0A1I7N594_9BACT</name>
<dbReference type="CDD" id="cd02440">
    <property type="entry name" value="AdoMet_MTases"/>
    <property type="match status" value="1"/>
</dbReference>
<feature type="binding site" evidence="7 8">
    <location>
        <position position="11"/>
    </location>
    <ligand>
        <name>S-adenosyl-L-methionine</name>
        <dbReference type="ChEBI" id="CHEBI:59789"/>
    </ligand>
</feature>
<dbReference type="STRING" id="1393122.SAMN05660895_0640"/>
<evidence type="ECO:0000256" key="1">
    <source>
        <dbReference type="ARBA" id="ARBA00022490"/>
    </source>
</evidence>
<keyword evidence="2 7" id="KW-0698">rRNA processing</keyword>
<keyword evidence="3 7" id="KW-0489">Methyltransferase</keyword>
<proteinExistence type="inferred from homology"/>
<comment type="subcellular location">
    <subcellularLocation>
        <location evidence="7">Cytoplasm</location>
    </subcellularLocation>
</comment>
<dbReference type="AlphaFoldDB" id="A0A1I7N594"/>
<dbReference type="Gene3D" id="3.40.50.150">
    <property type="entry name" value="Vaccinia Virus protein VP39"/>
    <property type="match status" value="1"/>
</dbReference>
<feature type="binding site" evidence="7 8">
    <location>
        <position position="38"/>
    </location>
    <ligand>
        <name>S-adenosyl-L-methionine</name>
        <dbReference type="ChEBI" id="CHEBI:59789"/>
    </ligand>
</feature>
<dbReference type="RefSeq" id="WP_092457626.1">
    <property type="nucleotide sequence ID" value="NZ_FPCJ01000001.1"/>
</dbReference>
<dbReference type="PANTHER" id="PTHR11727:SF7">
    <property type="entry name" value="DIMETHYLADENOSINE TRANSFERASE-RELATED"/>
    <property type="match status" value="1"/>
</dbReference>
<protein>
    <recommendedName>
        <fullName evidence="7">Ribosomal RNA small subunit methyltransferase A</fullName>
        <ecNumber evidence="7">2.1.1.182</ecNumber>
    </recommendedName>
    <alternativeName>
        <fullName evidence="7">16S rRNA (adenine(1518)-N(6)/adenine(1519)-N(6))-dimethyltransferase</fullName>
    </alternativeName>
    <alternativeName>
        <fullName evidence="7">16S rRNA dimethyladenosine transferase</fullName>
    </alternativeName>
    <alternativeName>
        <fullName evidence="7">16S rRNA dimethylase</fullName>
    </alternativeName>
    <alternativeName>
        <fullName evidence="7">S-adenosylmethionine-6-N', N'-adenosyl(rRNA) dimethyltransferase</fullName>
    </alternativeName>
</protein>
<dbReference type="GO" id="GO:0052908">
    <property type="term" value="F:16S rRNA (adenine(1518)-N(6)/adenine(1519)-N(6))-dimethyltransferase activity"/>
    <property type="evidence" value="ECO:0007669"/>
    <property type="project" value="UniProtKB-EC"/>
</dbReference>
<dbReference type="PROSITE" id="PS51689">
    <property type="entry name" value="SAM_RNA_A_N6_MT"/>
    <property type="match status" value="1"/>
</dbReference>
<feature type="domain" description="Ribosomal RNA adenine methylase transferase N-terminal" evidence="9">
    <location>
        <begin position="18"/>
        <end position="186"/>
    </location>
</feature>
<dbReference type="HAMAP" id="MF_00607">
    <property type="entry name" value="16SrRNA_methyltr_A"/>
    <property type="match status" value="1"/>
</dbReference>
<keyword evidence="1 7" id="KW-0963">Cytoplasm</keyword>
<evidence type="ECO:0000256" key="6">
    <source>
        <dbReference type="ARBA" id="ARBA00022884"/>
    </source>
</evidence>
<evidence type="ECO:0000256" key="4">
    <source>
        <dbReference type="ARBA" id="ARBA00022679"/>
    </source>
</evidence>
<comment type="function">
    <text evidence="7">Specifically dimethylates two adjacent adenosines (A1518 and A1519) in the loop of a conserved hairpin near the 3'-end of 16S rRNA in the 30S particle. May play a critical role in biogenesis of 30S subunits.</text>
</comment>